<gene>
    <name evidence="4" type="ORF">HLB09_01360</name>
</gene>
<evidence type="ECO:0000256" key="1">
    <source>
        <dbReference type="ARBA" id="ARBA00022559"/>
    </source>
</evidence>
<dbReference type="Proteomes" id="UP000555552">
    <property type="component" value="Unassembled WGS sequence"/>
</dbReference>
<keyword evidence="5" id="KW-1185">Reference proteome</keyword>
<feature type="domain" description="AB hydrolase-1" evidence="3">
    <location>
        <begin position="26"/>
        <end position="262"/>
    </location>
</feature>
<protein>
    <submittedName>
        <fullName evidence="4">Alpha/beta hydrolase</fullName>
    </submittedName>
</protein>
<evidence type="ECO:0000313" key="4">
    <source>
        <dbReference type="EMBL" id="NNH21755.1"/>
    </source>
</evidence>
<dbReference type="RefSeq" id="WP_171201619.1">
    <property type="nucleotide sequence ID" value="NZ_BAAANP010000007.1"/>
</dbReference>
<dbReference type="PRINTS" id="PR00412">
    <property type="entry name" value="EPOXHYDRLASE"/>
</dbReference>
<dbReference type="GO" id="GO:0016787">
    <property type="term" value="F:hydrolase activity"/>
    <property type="evidence" value="ECO:0007669"/>
    <property type="project" value="UniProtKB-KW"/>
</dbReference>
<dbReference type="GO" id="GO:0004601">
    <property type="term" value="F:peroxidase activity"/>
    <property type="evidence" value="ECO:0007669"/>
    <property type="project" value="UniProtKB-KW"/>
</dbReference>
<sequence>MPKLLVARDDRTDVEISYEDQGTGRPVVLVHGWPLSGRSWEAQVPALVGAGYRVVTYDRRGFGDSSRPWHGYDYDTLAADLHALLEHLDLRDAALVGFSMGGGEVVRYLARYGTERVSRAVLAAAVPPYLLQTDDNPDGGLDEATIGQFEEGVATDRPAFLETFVESFFTAGDEVVVSDAQRRFAWTLAQAASPRATHACIAAFGRTDFRDDVRALDLPLLVVHGDSDAVVPFEVSGERTAEMVEGAELVVIEGGPHGVNASHPREFNRALLDFLGGETTAARAS</sequence>
<comment type="similarity">
    <text evidence="2">Belongs to the AB hydrolase superfamily. Bacterial non-heme haloperoxidase / perhydrolase family.</text>
</comment>
<dbReference type="SUPFAM" id="SSF53474">
    <property type="entry name" value="alpha/beta-Hydrolases"/>
    <property type="match status" value="1"/>
</dbReference>
<keyword evidence="1" id="KW-0575">Peroxidase</keyword>
<dbReference type="PRINTS" id="PR00111">
    <property type="entry name" value="ABHYDROLASE"/>
</dbReference>
<organism evidence="4 5">
    <name type="scientific">Pseudokineococcus marinus</name>
    <dbReference type="NCBI Taxonomy" id="351215"/>
    <lineage>
        <taxon>Bacteria</taxon>
        <taxon>Bacillati</taxon>
        <taxon>Actinomycetota</taxon>
        <taxon>Actinomycetes</taxon>
        <taxon>Kineosporiales</taxon>
        <taxon>Kineosporiaceae</taxon>
        <taxon>Pseudokineococcus</taxon>
    </lineage>
</organism>
<comment type="caution">
    <text evidence="4">The sequence shown here is derived from an EMBL/GenBank/DDBJ whole genome shotgun (WGS) entry which is preliminary data.</text>
</comment>
<name>A0A849BK73_9ACTN</name>
<dbReference type="FunFam" id="3.40.50.1820:FF:000205">
    <property type="entry name" value="Non-haem bromoperoxidase BPO-A2"/>
    <property type="match status" value="1"/>
</dbReference>
<evidence type="ECO:0000256" key="2">
    <source>
        <dbReference type="ARBA" id="ARBA00038128"/>
    </source>
</evidence>
<proteinExistence type="inferred from homology"/>
<dbReference type="PANTHER" id="PTHR43433">
    <property type="entry name" value="HYDROLASE, ALPHA/BETA FOLD FAMILY PROTEIN"/>
    <property type="match status" value="1"/>
</dbReference>
<keyword evidence="1" id="KW-0560">Oxidoreductase</keyword>
<dbReference type="EMBL" id="JABEMA010000007">
    <property type="protein sequence ID" value="NNH21755.1"/>
    <property type="molecule type" value="Genomic_DNA"/>
</dbReference>
<dbReference type="InterPro" id="IPR000639">
    <property type="entry name" value="Epox_hydrolase-like"/>
</dbReference>
<keyword evidence="4" id="KW-0378">Hydrolase</keyword>
<reference evidence="4 5" key="1">
    <citation type="submission" date="2020-05" db="EMBL/GenBank/DDBJ databases">
        <title>MicrobeNet Type strains.</title>
        <authorList>
            <person name="Nicholson A.C."/>
        </authorList>
    </citation>
    <scope>NUCLEOTIDE SEQUENCE [LARGE SCALE GENOMIC DNA]</scope>
    <source>
        <strain evidence="4 5">JCM 14547</strain>
    </source>
</reference>
<dbReference type="InterPro" id="IPR029058">
    <property type="entry name" value="AB_hydrolase_fold"/>
</dbReference>
<evidence type="ECO:0000313" key="5">
    <source>
        <dbReference type="Proteomes" id="UP000555552"/>
    </source>
</evidence>
<dbReference type="PANTHER" id="PTHR43433:SF4">
    <property type="entry name" value="NON-HEME CHLOROPEROXIDASE-RELATED"/>
    <property type="match status" value="1"/>
</dbReference>
<dbReference type="InterPro" id="IPR000073">
    <property type="entry name" value="AB_hydrolase_1"/>
</dbReference>
<accession>A0A849BK73</accession>
<evidence type="ECO:0000259" key="3">
    <source>
        <dbReference type="Pfam" id="PF00561"/>
    </source>
</evidence>
<dbReference type="InterPro" id="IPR050471">
    <property type="entry name" value="AB_hydrolase"/>
</dbReference>
<dbReference type="AlphaFoldDB" id="A0A849BK73"/>
<dbReference type="Pfam" id="PF00561">
    <property type="entry name" value="Abhydrolase_1"/>
    <property type="match status" value="1"/>
</dbReference>
<dbReference type="Gene3D" id="3.40.50.1820">
    <property type="entry name" value="alpha/beta hydrolase"/>
    <property type="match status" value="1"/>
</dbReference>